<dbReference type="InterPro" id="IPR036890">
    <property type="entry name" value="HATPase_C_sf"/>
</dbReference>
<feature type="domain" description="Histidine kinase/HSP90-like ATPase" evidence="11">
    <location>
        <begin position="310"/>
        <end position="397"/>
    </location>
</feature>
<keyword evidence="5" id="KW-0547">Nucleotide-binding</keyword>
<dbReference type="PANTHER" id="PTHR24421">
    <property type="entry name" value="NITRATE/NITRITE SENSOR PROTEIN NARX-RELATED"/>
    <property type="match status" value="1"/>
</dbReference>
<sequence>MNKKTPYHVLRLPLMLFMLIIGFAALYVARTSTDITLSSGWLTHYVDIPVGWQEQIIVGGLLAEEVLLWFGDWLIPRGRLWLLLPQLGFAVSTTLALTNQMPVMFFGVIPIMAIEMINLYSRPKQPLSWLAGVSLLIWFTYVAFNGWLQGAAVLVGLIFMVLIVMAYWRFFQEQQAARQRAEDLVSELKIAYSQVEESTVRTERQRVARELHDTLTQGLAGTVMQLEAAQAFLQSGKNDRALEVIQGATGIARDTLRDTRLTLTDLRATSEQSLTARLELLAEAFMKNYQLEVSIKMNYVPDYSGVQLTEINRIVSEAVINVVKHTDTKQAIVRGESYEDVFRLQVIDFGEGTVVKKKSGHFGMQGMHERAAALDGALTVVSTPNEGTTVTLTMPVTKKEQL</sequence>
<feature type="transmembrane region" description="Helical" evidence="10">
    <location>
        <begin position="12"/>
        <end position="30"/>
    </location>
</feature>
<dbReference type="Pfam" id="PF02518">
    <property type="entry name" value="HATPase_c"/>
    <property type="match status" value="1"/>
</dbReference>
<evidence type="ECO:0000259" key="11">
    <source>
        <dbReference type="Pfam" id="PF02518"/>
    </source>
</evidence>
<dbReference type="Gene3D" id="3.30.565.10">
    <property type="entry name" value="Histidine kinase-like ATPase, C-terminal domain"/>
    <property type="match status" value="1"/>
</dbReference>
<dbReference type="InterPro" id="IPR003594">
    <property type="entry name" value="HATPase_dom"/>
</dbReference>
<dbReference type="GO" id="GO:0016301">
    <property type="term" value="F:kinase activity"/>
    <property type="evidence" value="ECO:0007669"/>
    <property type="project" value="UniProtKB-KW"/>
</dbReference>
<feature type="transmembrane region" description="Helical" evidence="10">
    <location>
        <begin position="150"/>
        <end position="170"/>
    </location>
</feature>
<dbReference type="Pfam" id="PF07730">
    <property type="entry name" value="HisKA_3"/>
    <property type="match status" value="1"/>
</dbReference>
<organism evidence="13 14">
    <name type="scientific">Lacticaseibacillus suilingensis</name>
    <dbReference type="NCBI Taxonomy" id="2799577"/>
    <lineage>
        <taxon>Bacteria</taxon>
        <taxon>Bacillati</taxon>
        <taxon>Bacillota</taxon>
        <taxon>Bacilli</taxon>
        <taxon>Lactobacillales</taxon>
        <taxon>Lactobacillaceae</taxon>
        <taxon>Lacticaseibacillus</taxon>
    </lineage>
</organism>
<evidence type="ECO:0000259" key="12">
    <source>
        <dbReference type="Pfam" id="PF07730"/>
    </source>
</evidence>
<keyword evidence="8" id="KW-0902">Two-component regulatory system</keyword>
<keyword evidence="14" id="KW-1185">Reference proteome</keyword>
<feature type="transmembrane region" description="Helical" evidence="10">
    <location>
        <begin position="103"/>
        <end position="120"/>
    </location>
</feature>
<keyword evidence="3" id="KW-0597">Phosphoprotein</keyword>
<evidence type="ECO:0000256" key="1">
    <source>
        <dbReference type="ARBA" id="ARBA00000085"/>
    </source>
</evidence>
<evidence type="ECO:0000256" key="4">
    <source>
        <dbReference type="ARBA" id="ARBA00022679"/>
    </source>
</evidence>
<dbReference type="InterPro" id="IPR050482">
    <property type="entry name" value="Sensor_HK_TwoCompSys"/>
</dbReference>
<evidence type="ECO:0000256" key="9">
    <source>
        <dbReference type="SAM" id="Coils"/>
    </source>
</evidence>
<keyword evidence="10" id="KW-0472">Membrane</keyword>
<dbReference type="EMBL" id="JBHTOA010000032">
    <property type="protein sequence ID" value="MFD1399449.1"/>
    <property type="molecule type" value="Genomic_DNA"/>
</dbReference>
<dbReference type="InterPro" id="IPR011712">
    <property type="entry name" value="Sig_transdc_His_kin_sub3_dim/P"/>
</dbReference>
<keyword evidence="4" id="KW-0808">Transferase</keyword>
<dbReference type="Proteomes" id="UP001597199">
    <property type="component" value="Unassembled WGS sequence"/>
</dbReference>
<evidence type="ECO:0000256" key="2">
    <source>
        <dbReference type="ARBA" id="ARBA00012438"/>
    </source>
</evidence>
<dbReference type="RefSeq" id="WP_204119175.1">
    <property type="nucleotide sequence ID" value="NZ_BOLV01000012.1"/>
</dbReference>
<evidence type="ECO:0000256" key="10">
    <source>
        <dbReference type="SAM" id="Phobius"/>
    </source>
</evidence>
<dbReference type="EC" id="2.7.13.3" evidence="2"/>
<dbReference type="SUPFAM" id="SSF55874">
    <property type="entry name" value="ATPase domain of HSP90 chaperone/DNA topoisomerase II/histidine kinase"/>
    <property type="match status" value="1"/>
</dbReference>
<evidence type="ECO:0000256" key="3">
    <source>
        <dbReference type="ARBA" id="ARBA00022553"/>
    </source>
</evidence>
<comment type="catalytic activity">
    <reaction evidence="1">
        <text>ATP + protein L-histidine = ADP + protein N-phospho-L-histidine.</text>
        <dbReference type="EC" id="2.7.13.3"/>
    </reaction>
</comment>
<keyword evidence="10" id="KW-1133">Transmembrane helix</keyword>
<proteinExistence type="predicted"/>
<evidence type="ECO:0000256" key="6">
    <source>
        <dbReference type="ARBA" id="ARBA00022777"/>
    </source>
</evidence>
<evidence type="ECO:0000313" key="13">
    <source>
        <dbReference type="EMBL" id="MFD1399449.1"/>
    </source>
</evidence>
<name>A0ABW4BG22_9LACO</name>
<evidence type="ECO:0000313" key="14">
    <source>
        <dbReference type="Proteomes" id="UP001597199"/>
    </source>
</evidence>
<keyword evidence="7" id="KW-0067">ATP-binding</keyword>
<feature type="transmembrane region" description="Helical" evidence="10">
    <location>
        <begin position="127"/>
        <end position="144"/>
    </location>
</feature>
<protein>
    <recommendedName>
        <fullName evidence="2">histidine kinase</fullName>
        <ecNumber evidence="2">2.7.13.3</ecNumber>
    </recommendedName>
</protein>
<dbReference type="CDD" id="cd16917">
    <property type="entry name" value="HATPase_UhpB-NarQ-NarX-like"/>
    <property type="match status" value="1"/>
</dbReference>
<evidence type="ECO:0000256" key="8">
    <source>
        <dbReference type="ARBA" id="ARBA00023012"/>
    </source>
</evidence>
<evidence type="ECO:0000256" key="7">
    <source>
        <dbReference type="ARBA" id="ARBA00022840"/>
    </source>
</evidence>
<feature type="coiled-coil region" evidence="9">
    <location>
        <begin position="171"/>
        <end position="198"/>
    </location>
</feature>
<feature type="domain" description="Signal transduction histidine kinase subgroup 3 dimerisation and phosphoacceptor" evidence="12">
    <location>
        <begin position="203"/>
        <end position="269"/>
    </location>
</feature>
<accession>A0ABW4BG22</accession>
<dbReference type="Gene3D" id="1.20.5.1930">
    <property type="match status" value="1"/>
</dbReference>
<dbReference type="PANTHER" id="PTHR24421:SF10">
    <property type="entry name" value="NITRATE_NITRITE SENSOR PROTEIN NARQ"/>
    <property type="match status" value="1"/>
</dbReference>
<keyword evidence="9" id="KW-0175">Coiled coil</keyword>
<evidence type="ECO:0000256" key="5">
    <source>
        <dbReference type="ARBA" id="ARBA00022741"/>
    </source>
</evidence>
<reference evidence="14" key="1">
    <citation type="journal article" date="2019" name="Int. J. Syst. Evol. Microbiol.">
        <title>The Global Catalogue of Microorganisms (GCM) 10K type strain sequencing project: providing services to taxonomists for standard genome sequencing and annotation.</title>
        <authorList>
            <consortium name="The Broad Institute Genomics Platform"/>
            <consortium name="The Broad Institute Genome Sequencing Center for Infectious Disease"/>
            <person name="Wu L."/>
            <person name="Ma J."/>
        </authorList>
    </citation>
    <scope>NUCLEOTIDE SEQUENCE [LARGE SCALE GENOMIC DNA]</scope>
    <source>
        <strain evidence="14">CCM 9110</strain>
    </source>
</reference>
<keyword evidence="6 13" id="KW-0418">Kinase</keyword>
<gene>
    <name evidence="13" type="ORF">ACFQ41_09005</name>
</gene>
<keyword evidence="10" id="KW-0812">Transmembrane</keyword>
<comment type="caution">
    <text evidence="13">The sequence shown here is derived from an EMBL/GenBank/DDBJ whole genome shotgun (WGS) entry which is preliminary data.</text>
</comment>